<accession>A0AAD6TCM0</accession>
<protein>
    <submittedName>
        <fullName evidence="2">Uncharacterized protein</fullName>
    </submittedName>
</protein>
<feature type="region of interest" description="Disordered" evidence="1">
    <location>
        <begin position="289"/>
        <end position="311"/>
    </location>
</feature>
<feature type="compositionally biased region" description="Polar residues" evidence="1">
    <location>
        <begin position="61"/>
        <end position="72"/>
    </location>
</feature>
<gene>
    <name evidence="2" type="ORF">C8F04DRAFT_110565</name>
</gene>
<evidence type="ECO:0000313" key="2">
    <source>
        <dbReference type="EMBL" id="KAJ7041883.1"/>
    </source>
</evidence>
<feature type="region of interest" description="Disordered" evidence="1">
    <location>
        <begin position="16"/>
        <end position="114"/>
    </location>
</feature>
<dbReference type="EMBL" id="JARJCM010000014">
    <property type="protein sequence ID" value="KAJ7041883.1"/>
    <property type="molecule type" value="Genomic_DNA"/>
</dbReference>
<reference evidence="2" key="1">
    <citation type="submission" date="2023-03" db="EMBL/GenBank/DDBJ databases">
        <title>Massive genome expansion in bonnet fungi (Mycena s.s.) driven by repeated elements and novel gene families across ecological guilds.</title>
        <authorList>
            <consortium name="Lawrence Berkeley National Laboratory"/>
            <person name="Harder C.B."/>
            <person name="Miyauchi S."/>
            <person name="Viragh M."/>
            <person name="Kuo A."/>
            <person name="Thoen E."/>
            <person name="Andreopoulos B."/>
            <person name="Lu D."/>
            <person name="Skrede I."/>
            <person name="Drula E."/>
            <person name="Henrissat B."/>
            <person name="Morin E."/>
            <person name="Kohler A."/>
            <person name="Barry K."/>
            <person name="LaButti K."/>
            <person name="Morin E."/>
            <person name="Salamov A."/>
            <person name="Lipzen A."/>
            <person name="Mereny Z."/>
            <person name="Hegedus B."/>
            <person name="Baldrian P."/>
            <person name="Stursova M."/>
            <person name="Weitz H."/>
            <person name="Taylor A."/>
            <person name="Grigoriev I.V."/>
            <person name="Nagy L.G."/>
            <person name="Martin F."/>
            <person name="Kauserud H."/>
        </authorList>
    </citation>
    <scope>NUCLEOTIDE SEQUENCE</scope>
    <source>
        <strain evidence="2">CBHHK200</strain>
    </source>
</reference>
<evidence type="ECO:0000313" key="3">
    <source>
        <dbReference type="Proteomes" id="UP001218188"/>
    </source>
</evidence>
<feature type="compositionally biased region" description="Basic residues" evidence="1">
    <location>
        <begin position="29"/>
        <end position="42"/>
    </location>
</feature>
<proteinExistence type="predicted"/>
<organism evidence="2 3">
    <name type="scientific">Mycena alexandri</name>
    <dbReference type="NCBI Taxonomy" id="1745969"/>
    <lineage>
        <taxon>Eukaryota</taxon>
        <taxon>Fungi</taxon>
        <taxon>Dikarya</taxon>
        <taxon>Basidiomycota</taxon>
        <taxon>Agaricomycotina</taxon>
        <taxon>Agaricomycetes</taxon>
        <taxon>Agaricomycetidae</taxon>
        <taxon>Agaricales</taxon>
        <taxon>Marasmiineae</taxon>
        <taxon>Mycenaceae</taxon>
        <taxon>Mycena</taxon>
    </lineage>
</organism>
<sequence length="425" mass="44837">MAPNLLKFIPYVFPTQSSSSEAVSEPPPKRLRGRLKGSKNKLKKDSSTVPGHAVARGGSPLPSTSLSMSHTIQPPFAINNFGQNEESQSSVEQPVGTSADAAAPTHRALPGAARRDVDAQTGLGTSMHIDSTLPSAAQCDSEIRHHVRAQNDAVPAFANMAVRTDTAFDNAVHPAVDAQEDDLAANRALDGAVRPEVNVPADAPVTAVPSTLDGAVHPEVNTSADAPVTAVQSASRGRGVIERARVQPNAAPGAVSAPISPSTSHMSDARTLGFITDIKNEDDLTSFLSGGIGEENDEGGEANGNKKAPGPDTRCEACVRAALLTPPHGLSGRDATARNSHSLKIRPIRKRPCLIRIYFQQLGSQCLRRLVRAPNPARMATRHARHARASRGDLTTRTVATYELAPFPSPHTTIQTTLERPSTAG</sequence>
<dbReference type="Proteomes" id="UP001218188">
    <property type="component" value="Unassembled WGS sequence"/>
</dbReference>
<feature type="region of interest" description="Disordered" evidence="1">
    <location>
        <begin position="245"/>
        <end position="267"/>
    </location>
</feature>
<feature type="compositionally biased region" description="Polar residues" evidence="1">
    <location>
        <begin position="80"/>
        <end position="96"/>
    </location>
</feature>
<evidence type="ECO:0000256" key="1">
    <source>
        <dbReference type="SAM" id="MobiDB-lite"/>
    </source>
</evidence>
<comment type="caution">
    <text evidence="2">The sequence shown here is derived from an EMBL/GenBank/DDBJ whole genome shotgun (WGS) entry which is preliminary data.</text>
</comment>
<name>A0AAD6TCM0_9AGAR</name>
<dbReference type="AlphaFoldDB" id="A0AAD6TCM0"/>
<keyword evidence="3" id="KW-1185">Reference proteome</keyword>